<comment type="catalytic activity">
    <reaction evidence="1">
        <text>ATP + protein L-histidine = ADP + protein N-phospho-L-histidine.</text>
        <dbReference type="EC" id="2.7.13.3"/>
    </reaction>
</comment>
<evidence type="ECO:0000256" key="7">
    <source>
        <dbReference type="SAM" id="Coils"/>
    </source>
</evidence>
<keyword evidence="5" id="KW-0418">Kinase</keyword>
<keyword evidence="3 6" id="KW-0597">Phosphoprotein</keyword>
<dbReference type="SMART" id="SM00448">
    <property type="entry name" value="REC"/>
    <property type="match status" value="1"/>
</dbReference>
<dbReference type="PROSITE" id="PS50109">
    <property type="entry name" value="HIS_KIN"/>
    <property type="match status" value="1"/>
</dbReference>
<reference evidence="12" key="1">
    <citation type="journal article" date="2019" name="Int. J. Syst. Evol. Microbiol.">
        <title>The Global Catalogue of Microorganisms (GCM) 10K type strain sequencing project: providing services to taxonomists for standard genome sequencing and annotation.</title>
        <authorList>
            <consortium name="The Broad Institute Genomics Platform"/>
            <consortium name="The Broad Institute Genome Sequencing Center for Infectious Disease"/>
            <person name="Wu L."/>
            <person name="Ma J."/>
        </authorList>
    </citation>
    <scope>NUCLEOTIDE SEQUENCE [LARGE SCALE GENOMIC DNA]</scope>
    <source>
        <strain evidence="12">KCTC 32239</strain>
    </source>
</reference>
<evidence type="ECO:0000256" key="5">
    <source>
        <dbReference type="ARBA" id="ARBA00022777"/>
    </source>
</evidence>
<dbReference type="CDD" id="cd00082">
    <property type="entry name" value="HisKA"/>
    <property type="match status" value="1"/>
</dbReference>
<evidence type="ECO:0000313" key="11">
    <source>
        <dbReference type="EMBL" id="GGY77645.1"/>
    </source>
</evidence>
<dbReference type="Pfam" id="PF13689">
    <property type="entry name" value="DUF4154"/>
    <property type="match status" value="1"/>
</dbReference>
<dbReference type="InterPro" id="IPR004358">
    <property type="entry name" value="Sig_transdc_His_kin-like_C"/>
</dbReference>
<dbReference type="PRINTS" id="PR00344">
    <property type="entry name" value="BCTRLSENSOR"/>
</dbReference>
<dbReference type="Gene3D" id="1.10.287.130">
    <property type="match status" value="1"/>
</dbReference>
<dbReference type="InterPro" id="IPR036097">
    <property type="entry name" value="HisK_dim/P_sf"/>
</dbReference>
<dbReference type="SMART" id="SM00388">
    <property type="entry name" value="HisKA"/>
    <property type="match status" value="1"/>
</dbReference>
<feature type="coiled-coil region" evidence="7">
    <location>
        <begin position="190"/>
        <end position="224"/>
    </location>
</feature>
<dbReference type="EMBL" id="BMYZ01000002">
    <property type="protein sequence ID" value="GGY77645.1"/>
    <property type="molecule type" value="Genomic_DNA"/>
</dbReference>
<feature type="domain" description="Histidine kinase" evidence="9">
    <location>
        <begin position="374"/>
        <end position="592"/>
    </location>
</feature>
<gene>
    <name evidence="11" type="ORF">GCM10011613_22780</name>
</gene>
<dbReference type="InterPro" id="IPR036890">
    <property type="entry name" value="HATPase_C_sf"/>
</dbReference>
<keyword evidence="8" id="KW-1133">Transmembrane helix</keyword>
<feature type="coiled-coil region" evidence="7">
    <location>
        <begin position="340"/>
        <end position="367"/>
    </location>
</feature>
<evidence type="ECO:0000259" key="10">
    <source>
        <dbReference type="PROSITE" id="PS50110"/>
    </source>
</evidence>
<evidence type="ECO:0000256" key="3">
    <source>
        <dbReference type="ARBA" id="ARBA00022553"/>
    </source>
</evidence>
<feature type="domain" description="Response regulatory" evidence="10">
    <location>
        <begin position="622"/>
        <end position="735"/>
    </location>
</feature>
<evidence type="ECO:0000256" key="6">
    <source>
        <dbReference type="PROSITE-ProRule" id="PRU00169"/>
    </source>
</evidence>
<comment type="caution">
    <text evidence="11">The sequence shown here is derived from an EMBL/GenBank/DDBJ whole genome shotgun (WGS) entry which is preliminary data.</text>
</comment>
<evidence type="ECO:0000256" key="1">
    <source>
        <dbReference type="ARBA" id="ARBA00000085"/>
    </source>
</evidence>
<dbReference type="InterPro" id="IPR001789">
    <property type="entry name" value="Sig_transdc_resp-reg_receiver"/>
</dbReference>
<dbReference type="EC" id="2.7.13.3" evidence="2"/>
<evidence type="ECO:0000313" key="12">
    <source>
        <dbReference type="Proteomes" id="UP000619761"/>
    </source>
</evidence>
<dbReference type="SUPFAM" id="SSF55874">
    <property type="entry name" value="ATPase domain of HSP90 chaperone/DNA topoisomerase II/histidine kinase"/>
    <property type="match status" value="1"/>
</dbReference>
<dbReference type="SMART" id="SM00387">
    <property type="entry name" value="HATPase_c"/>
    <property type="match status" value="1"/>
</dbReference>
<evidence type="ECO:0000256" key="8">
    <source>
        <dbReference type="SAM" id="Phobius"/>
    </source>
</evidence>
<dbReference type="CDD" id="cd16922">
    <property type="entry name" value="HATPase_EvgS-ArcB-TorS-like"/>
    <property type="match status" value="1"/>
</dbReference>
<dbReference type="InterPro" id="IPR003661">
    <property type="entry name" value="HisK_dim/P_dom"/>
</dbReference>
<dbReference type="InterPro" id="IPR003594">
    <property type="entry name" value="HATPase_dom"/>
</dbReference>
<evidence type="ECO:0000256" key="4">
    <source>
        <dbReference type="ARBA" id="ARBA00022679"/>
    </source>
</evidence>
<dbReference type="PROSITE" id="PS50110">
    <property type="entry name" value="RESPONSE_REGULATORY"/>
    <property type="match status" value="1"/>
</dbReference>
<evidence type="ECO:0000259" key="9">
    <source>
        <dbReference type="PROSITE" id="PS50109"/>
    </source>
</evidence>
<feature type="modified residue" description="4-aspartylphosphate" evidence="6">
    <location>
        <position position="671"/>
    </location>
</feature>
<dbReference type="CDD" id="cd00156">
    <property type="entry name" value="REC"/>
    <property type="match status" value="1"/>
</dbReference>
<keyword evidence="7" id="KW-0175">Coiled coil</keyword>
<dbReference type="Gene3D" id="3.40.50.2300">
    <property type="match status" value="1"/>
</dbReference>
<dbReference type="RefSeq" id="WP_189418708.1">
    <property type="nucleotide sequence ID" value="NZ_BMYZ01000002.1"/>
</dbReference>
<dbReference type="Pfam" id="PF02518">
    <property type="entry name" value="HATPase_c"/>
    <property type="match status" value="1"/>
</dbReference>
<sequence length="741" mass="82893">MLSAHSFAQNQSVNKQRITASYIYNFAKNIEWPNEAAMTSFDIAVFSGEKTPVYSELEMLAEKVKLKNLPITISQVSAVKTLAKYQLIYIENPNSQAITDIYSAVEGKPVLLVTFDFPNKQLVMINLVPVNNERLRFEVNKSNLINQGLKPLPELILNGGTEIDVAKLFREGQTSLVNLQKQMQIREKTLADLTASIQSQEALNSRLEKQMTDLNKSIQKSDALIAAQNEQLEKGKQERLALVSEVEQRTKELNIQQAELKTIVSEINAREKRVAELDKTIKTQEVELKKQKDAIASLDETVGIQKKALMYSWGLVILGLALVLTVWYAYNVKRRDNQRLAAHAQDLQFAKDRLAIAKRKAEDASQAKGEFLSLMSHELRTPLQAIIGYTEVVIEDLKLNDDQVHIKDLTRVINNSERLLKLINGVLDLAKIESGRMQLDLTEVKLSSLVDDAVGTVKPLLEKNDIQLKTDVDDGSLLPVADPEKLLHMMINLLGNASKFSPKGLVTLKAYNEGHRIFISVADTGIGMSLEQQQHIFDPFRQADSSTTRKFQGSGLGLSITRQLCEMMGGTIEVQSQLGAGATFIVDIPLPIEADTRFGESGVGSDQDVAEAEQNPDATGNHIVMIDDDPAFLDIMARTMRREGYVVHTAYDAETGFKLLQKVKPQVITLDLLLPDQHGWLLFEKIKAEAELKDIPVIIISIMDDRKNTSKRQAEEYLTKPIRRETLKLAVQRLAPPHNKS</sequence>
<evidence type="ECO:0000256" key="2">
    <source>
        <dbReference type="ARBA" id="ARBA00012438"/>
    </source>
</evidence>
<keyword evidence="8" id="KW-0812">Transmembrane</keyword>
<dbReference type="PANTHER" id="PTHR43047">
    <property type="entry name" value="TWO-COMPONENT HISTIDINE PROTEIN KINASE"/>
    <property type="match status" value="1"/>
</dbReference>
<keyword evidence="4" id="KW-0808">Transferase</keyword>
<accession>A0ABQ3B6A0</accession>
<dbReference type="PANTHER" id="PTHR43047:SF72">
    <property type="entry name" value="OSMOSENSING HISTIDINE PROTEIN KINASE SLN1"/>
    <property type="match status" value="1"/>
</dbReference>
<dbReference type="Gene3D" id="3.30.565.10">
    <property type="entry name" value="Histidine kinase-like ATPase, C-terminal domain"/>
    <property type="match status" value="1"/>
</dbReference>
<dbReference type="Proteomes" id="UP000619761">
    <property type="component" value="Unassembled WGS sequence"/>
</dbReference>
<dbReference type="InterPro" id="IPR005467">
    <property type="entry name" value="His_kinase_dom"/>
</dbReference>
<dbReference type="InterPro" id="IPR025293">
    <property type="entry name" value="YfiR/HmsC-like"/>
</dbReference>
<dbReference type="Pfam" id="PF00512">
    <property type="entry name" value="HisKA"/>
    <property type="match status" value="1"/>
</dbReference>
<proteinExistence type="predicted"/>
<feature type="coiled-coil region" evidence="7">
    <location>
        <begin position="267"/>
        <end position="301"/>
    </location>
</feature>
<keyword evidence="8" id="KW-0472">Membrane</keyword>
<name>A0ABQ3B6A0_9GAMM</name>
<dbReference type="SUPFAM" id="SSF52172">
    <property type="entry name" value="CheY-like"/>
    <property type="match status" value="1"/>
</dbReference>
<dbReference type="Pfam" id="PF00072">
    <property type="entry name" value="Response_reg"/>
    <property type="match status" value="1"/>
</dbReference>
<protein>
    <recommendedName>
        <fullName evidence="2">histidine kinase</fullName>
        <ecNumber evidence="2">2.7.13.3</ecNumber>
    </recommendedName>
</protein>
<feature type="transmembrane region" description="Helical" evidence="8">
    <location>
        <begin position="310"/>
        <end position="330"/>
    </location>
</feature>
<keyword evidence="12" id="KW-1185">Reference proteome</keyword>
<dbReference type="InterPro" id="IPR011006">
    <property type="entry name" value="CheY-like_superfamily"/>
</dbReference>
<organism evidence="11 12">
    <name type="scientific">Cellvibrio zantedeschiae</name>
    <dbReference type="NCBI Taxonomy" id="1237077"/>
    <lineage>
        <taxon>Bacteria</taxon>
        <taxon>Pseudomonadati</taxon>
        <taxon>Pseudomonadota</taxon>
        <taxon>Gammaproteobacteria</taxon>
        <taxon>Cellvibrionales</taxon>
        <taxon>Cellvibrionaceae</taxon>
        <taxon>Cellvibrio</taxon>
    </lineage>
</organism>
<dbReference type="SUPFAM" id="SSF47384">
    <property type="entry name" value="Homodimeric domain of signal transducing histidine kinase"/>
    <property type="match status" value="1"/>
</dbReference>